<keyword evidence="5" id="KW-1185">Reference proteome</keyword>
<evidence type="ECO:0000256" key="1">
    <source>
        <dbReference type="SAM" id="Phobius"/>
    </source>
</evidence>
<organism evidence="4 5">
    <name type="scientific">Brumicola blandensis</name>
    <dbReference type="NCBI Taxonomy" id="3075611"/>
    <lineage>
        <taxon>Bacteria</taxon>
        <taxon>Pseudomonadati</taxon>
        <taxon>Pseudomonadota</taxon>
        <taxon>Gammaproteobacteria</taxon>
        <taxon>Alteromonadales</taxon>
        <taxon>Alteromonadaceae</taxon>
        <taxon>Brumicola</taxon>
    </lineage>
</organism>
<reference evidence="4 5" key="1">
    <citation type="submission" date="2023-09" db="EMBL/GenBank/DDBJ databases">
        <authorList>
            <person name="Rey-Velasco X."/>
        </authorList>
    </citation>
    <scope>NUCLEOTIDE SEQUENCE [LARGE SCALE GENOMIC DNA]</scope>
    <source>
        <strain evidence="4 5">W409</strain>
    </source>
</reference>
<dbReference type="RefSeq" id="WP_311362905.1">
    <property type="nucleotide sequence ID" value="NZ_JAVRIE010000007.1"/>
</dbReference>
<keyword evidence="1" id="KW-0472">Membrane</keyword>
<keyword evidence="1" id="KW-1133">Transmembrane helix</keyword>
<feature type="domain" description="Ice-binding protein C-terminal" evidence="3">
    <location>
        <begin position="153"/>
        <end position="177"/>
    </location>
</feature>
<evidence type="ECO:0000313" key="4">
    <source>
        <dbReference type="EMBL" id="MDT0584144.1"/>
    </source>
</evidence>
<dbReference type="NCBIfam" id="TIGR02595">
    <property type="entry name" value="PEP_CTERM"/>
    <property type="match status" value="1"/>
</dbReference>
<protein>
    <submittedName>
        <fullName evidence="4">PEP-CTERM sorting domain-containing protein</fullName>
    </submittedName>
</protein>
<gene>
    <name evidence="4" type="ORF">RM544_16470</name>
</gene>
<dbReference type="InterPro" id="IPR013424">
    <property type="entry name" value="Ice-binding_C"/>
</dbReference>
<proteinExistence type="predicted"/>
<name>A0AAW8R6N9_9ALTE</name>
<accession>A0AAW8R6N9</accession>
<sequence>MKKLLIVCMFLLVGGSANAALITFGPSSASGSGPTISFNNLVVPSTITGNATVTLSVNGDFNSNFEYLDILFDAFSLGRVFDGNTANDLFNFAGDIGNQSRSTLTGVAIISAADFAALISDGLLNLSFDSSSRVNCCGTINVLSGSISYDSKPVPAPSTIVLFSLVLLGGVYMTRKRKA</sequence>
<evidence type="ECO:0000256" key="2">
    <source>
        <dbReference type="SAM" id="SignalP"/>
    </source>
</evidence>
<keyword evidence="2" id="KW-0732">Signal</keyword>
<dbReference type="AlphaFoldDB" id="A0AAW8R6N9"/>
<evidence type="ECO:0000313" key="5">
    <source>
        <dbReference type="Proteomes" id="UP001249020"/>
    </source>
</evidence>
<comment type="caution">
    <text evidence="4">The sequence shown here is derived from an EMBL/GenBank/DDBJ whole genome shotgun (WGS) entry which is preliminary data.</text>
</comment>
<feature type="signal peptide" evidence="2">
    <location>
        <begin position="1"/>
        <end position="19"/>
    </location>
</feature>
<feature type="chain" id="PRO_5043936742" evidence="2">
    <location>
        <begin position="20"/>
        <end position="179"/>
    </location>
</feature>
<keyword evidence="1" id="KW-0812">Transmembrane</keyword>
<dbReference type="Proteomes" id="UP001249020">
    <property type="component" value="Unassembled WGS sequence"/>
</dbReference>
<evidence type="ECO:0000259" key="3">
    <source>
        <dbReference type="Pfam" id="PF07589"/>
    </source>
</evidence>
<dbReference type="EMBL" id="JAVRIE010000007">
    <property type="protein sequence ID" value="MDT0584144.1"/>
    <property type="molecule type" value="Genomic_DNA"/>
</dbReference>
<feature type="transmembrane region" description="Helical" evidence="1">
    <location>
        <begin position="154"/>
        <end position="173"/>
    </location>
</feature>
<dbReference type="Pfam" id="PF07589">
    <property type="entry name" value="PEP-CTERM"/>
    <property type="match status" value="1"/>
</dbReference>